<reference evidence="11 12" key="1">
    <citation type="journal article" date="2016" name="Nat. Commun.">
        <title>Thousands of microbial genomes shed light on interconnected biogeochemical processes in an aquifer system.</title>
        <authorList>
            <person name="Anantharaman K."/>
            <person name="Brown C.T."/>
            <person name="Hug L.A."/>
            <person name="Sharon I."/>
            <person name="Castelle C.J."/>
            <person name="Probst A.J."/>
            <person name="Thomas B.C."/>
            <person name="Singh A."/>
            <person name="Wilkins M.J."/>
            <person name="Karaoz U."/>
            <person name="Brodie E.L."/>
            <person name="Williams K.H."/>
            <person name="Hubbard S.S."/>
            <person name="Banfield J.F."/>
        </authorList>
    </citation>
    <scope>NUCLEOTIDE SEQUENCE [LARGE SCALE GENOMIC DNA]</scope>
</reference>
<dbReference type="PANTHER" id="PTHR30625:SF15">
    <property type="entry name" value="BIOPOLYMER TRANSPORT PROTEIN EXBB"/>
    <property type="match status" value="1"/>
</dbReference>
<feature type="domain" description="MotA/TolQ/ExbB proton channel" evidence="10">
    <location>
        <begin position="75"/>
        <end position="197"/>
    </location>
</feature>
<evidence type="ECO:0000256" key="3">
    <source>
        <dbReference type="ARBA" id="ARBA00022475"/>
    </source>
</evidence>
<dbReference type="GO" id="GO:0005886">
    <property type="term" value="C:plasma membrane"/>
    <property type="evidence" value="ECO:0007669"/>
    <property type="project" value="UniProtKB-SubCell"/>
</dbReference>
<evidence type="ECO:0000256" key="6">
    <source>
        <dbReference type="ARBA" id="ARBA00022989"/>
    </source>
</evidence>
<evidence type="ECO:0000256" key="1">
    <source>
        <dbReference type="ARBA" id="ARBA00004651"/>
    </source>
</evidence>
<accession>A0A1F6UW49</accession>
<keyword evidence="11" id="KW-0969">Cilium</keyword>
<keyword evidence="11" id="KW-0966">Cell projection</keyword>
<dbReference type="GO" id="GO:0017038">
    <property type="term" value="P:protein import"/>
    <property type="evidence" value="ECO:0007669"/>
    <property type="project" value="TreeGrafter"/>
</dbReference>
<dbReference type="InterPro" id="IPR002898">
    <property type="entry name" value="MotA_ExbB_proton_chnl"/>
</dbReference>
<sequence length="215" mass="23636">METYTTIVRFFQEGGFFMYPIALVMAVGIAVAIERYLYLSRERFTNRRMWEQLSPVLQSGKYQQAAAATGKSNVAIAKILNYGLGRLRSARRREDIEMAMDEGLMEVIPRLERRTQYLAAFANISTLLGLLGTIIGLIQAFTAVANANPAEKAELLSQSIAVAMNTTAFGLIVAIPLLLVHSVLQSKTGQVVDSLEMAAVKFLNMVGDKREAPAS</sequence>
<comment type="similarity">
    <text evidence="8">Belongs to the exbB/tolQ family.</text>
</comment>
<evidence type="ECO:0000259" key="10">
    <source>
        <dbReference type="Pfam" id="PF01618"/>
    </source>
</evidence>
<organism evidence="11 12">
    <name type="scientific">Candidatus Muproteobacteria bacterium RBG_16_60_9</name>
    <dbReference type="NCBI Taxonomy" id="1817755"/>
    <lineage>
        <taxon>Bacteria</taxon>
        <taxon>Pseudomonadati</taxon>
        <taxon>Pseudomonadota</taxon>
        <taxon>Candidatus Muproteobacteria</taxon>
    </lineage>
</organism>
<keyword evidence="2 8" id="KW-0813">Transport</keyword>
<dbReference type="AlphaFoldDB" id="A0A1F6UW49"/>
<feature type="transmembrane region" description="Helical" evidence="9">
    <location>
        <begin position="16"/>
        <end position="38"/>
    </location>
</feature>
<keyword evidence="5 8" id="KW-0653">Protein transport</keyword>
<dbReference type="EMBL" id="MFSP01000191">
    <property type="protein sequence ID" value="OGI61635.1"/>
    <property type="molecule type" value="Genomic_DNA"/>
</dbReference>
<keyword evidence="6 9" id="KW-1133">Transmembrane helix</keyword>
<keyword evidence="7 9" id="KW-0472">Membrane</keyword>
<dbReference type="PANTHER" id="PTHR30625">
    <property type="entry name" value="PROTEIN TOLQ"/>
    <property type="match status" value="1"/>
</dbReference>
<evidence type="ECO:0000256" key="4">
    <source>
        <dbReference type="ARBA" id="ARBA00022692"/>
    </source>
</evidence>
<feature type="transmembrane region" description="Helical" evidence="9">
    <location>
        <begin position="117"/>
        <end position="140"/>
    </location>
</feature>
<feature type="transmembrane region" description="Helical" evidence="9">
    <location>
        <begin position="160"/>
        <end position="180"/>
    </location>
</feature>
<evidence type="ECO:0000313" key="11">
    <source>
        <dbReference type="EMBL" id="OGI61635.1"/>
    </source>
</evidence>
<keyword evidence="11" id="KW-0282">Flagellum</keyword>
<gene>
    <name evidence="11" type="ORF">A2W18_15070</name>
</gene>
<dbReference type="InterPro" id="IPR050790">
    <property type="entry name" value="ExbB/TolQ_transport"/>
</dbReference>
<name>A0A1F6UW49_9PROT</name>
<evidence type="ECO:0000256" key="5">
    <source>
        <dbReference type="ARBA" id="ARBA00022927"/>
    </source>
</evidence>
<keyword evidence="4 9" id="KW-0812">Transmembrane</keyword>
<evidence type="ECO:0000256" key="8">
    <source>
        <dbReference type="RuleBase" id="RU004057"/>
    </source>
</evidence>
<evidence type="ECO:0000256" key="2">
    <source>
        <dbReference type="ARBA" id="ARBA00022448"/>
    </source>
</evidence>
<comment type="subcellular location">
    <subcellularLocation>
        <location evidence="1">Cell membrane</location>
        <topology evidence="1">Multi-pass membrane protein</topology>
    </subcellularLocation>
    <subcellularLocation>
        <location evidence="8">Membrane</location>
        <topology evidence="8">Multi-pass membrane protein</topology>
    </subcellularLocation>
</comment>
<evidence type="ECO:0000256" key="9">
    <source>
        <dbReference type="SAM" id="Phobius"/>
    </source>
</evidence>
<dbReference type="Pfam" id="PF01618">
    <property type="entry name" value="MotA_ExbB"/>
    <property type="match status" value="1"/>
</dbReference>
<evidence type="ECO:0000313" key="12">
    <source>
        <dbReference type="Proteomes" id="UP000179076"/>
    </source>
</evidence>
<keyword evidence="3" id="KW-1003">Cell membrane</keyword>
<dbReference type="Proteomes" id="UP000179076">
    <property type="component" value="Unassembled WGS sequence"/>
</dbReference>
<comment type="caution">
    <text evidence="11">The sequence shown here is derived from an EMBL/GenBank/DDBJ whole genome shotgun (WGS) entry which is preliminary data.</text>
</comment>
<evidence type="ECO:0000256" key="7">
    <source>
        <dbReference type="ARBA" id="ARBA00023136"/>
    </source>
</evidence>
<protein>
    <submittedName>
        <fullName evidence="11">Flagellar motor protein MotA</fullName>
    </submittedName>
</protein>
<proteinExistence type="inferred from homology"/>